<keyword evidence="2 3" id="KW-0808">Transferase</keyword>
<accession>A0ABD2YYR9</accession>
<comment type="similarity">
    <text evidence="1 3">Belongs to the sulfotransferase 1 family.</text>
</comment>
<dbReference type="SUPFAM" id="SSF52540">
    <property type="entry name" value="P-loop containing nucleoside triphosphate hydrolases"/>
    <property type="match status" value="1"/>
</dbReference>
<evidence type="ECO:0000313" key="5">
    <source>
        <dbReference type="EMBL" id="KAL3510992.1"/>
    </source>
</evidence>
<dbReference type="AlphaFoldDB" id="A0ABD2YYR9"/>
<keyword evidence="6" id="KW-1185">Reference proteome</keyword>
<gene>
    <name evidence="5" type="ORF">ACH5RR_030393</name>
</gene>
<dbReference type="Proteomes" id="UP001630127">
    <property type="component" value="Unassembled WGS sequence"/>
</dbReference>
<dbReference type="EMBL" id="JBJUIK010000012">
    <property type="protein sequence ID" value="KAL3510992.1"/>
    <property type="molecule type" value="Genomic_DNA"/>
</dbReference>
<dbReference type="InterPro" id="IPR000863">
    <property type="entry name" value="Sulfotransferase_dom"/>
</dbReference>
<evidence type="ECO:0000256" key="3">
    <source>
        <dbReference type="RuleBase" id="RU361155"/>
    </source>
</evidence>
<dbReference type="InterPro" id="IPR027417">
    <property type="entry name" value="P-loop_NTPase"/>
</dbReference>
<evidence type="ECO:0000259" key="4">
    <source>
        <dbReference type="Pfam" id="PF00685"/>
    </source>
</evidence>
<evidence type="ECO:0000256" key="1">
    <source>
        <dbReference type="ARBA" id="ARBA00005771"/>
    </source>
</evidence>
<feature type="domain" description="Sulfotransferase" evidence="4">
    <location>
        <begin position="1"/>
        <end position="89"/>
    </location>
</feature>
<evidence type="ECO:0000256" key="2">
    <source>
        <dbReference type="ARBA" id="ARBA00022679"/>
    </source>
</evidence>
<name>A0ABD2YYR9_9GENT</name>
<sequence length="102" mass="11626">MFCKGASVSGPFWDHVLDYWKQSLEKPGKVLFLKYEGMKEKSGFHLKLLTEFVGCPISPEEGRSGLVEEILGLCSFDNLRNIDVNKYGRGRIVGYKAFFSER</sequence>
<dbReference type="GO" id="GO:0016740">
    <property type="term" value="F:transferase activity"/>
    <property type="evidence" value="ECO:0007669"/>
    <property type="project" value="UniProtKB-KW"/>
</dbReference>
<dbReference type="Pfam" id="PF00685">
    <property type="entry name" value="Sulfotransfer_1"/>
    <property type="match status" value="1"/>
</dbReference>
<comment type="caution">
    <text evidence="5">The sequence shown here is derived from an EMBL/GenBank/DDBJ whole genome shotgun (WGS) entry which is preliminary data.</text>
</comment>
<organism evidence="5 6">
    <name type="scientific">Cinchona calisaya</name>
    <dbReference type="NCBI Taxonomy" id="153742"/>
    <lineage>
        <taxon>Eukaryota</taxon>
        <taxon>Viridiplantae</taxon>
        <taxon>Streptophyta</taxon>
        <taxon>Embryophyta</taxon>
        <taxon>Tracheophyta</taxon>
        <taxon>Spermatophyta</taxon>
        <taxon>Magnoliopsida</taxon>
        <taxon>eudicotyledons</taxon>
        <taxon>Gunneridae</taxon>
        <taxon>Pentapetalae</taxon>
        <taxon>asterids</taxon>
        <taxon>lamiids</taxon>
        <taxon>Gentianales</taxon>
        <taxon>Rubiaceae</taxon>
        <taxon>Cinchonoideae</taxon>
        <taxon>Cinchoneae</taxon>
        <taxon>Cinchona</taxon>
    </lineage>
</organism>
<proteinExistence type="inferred from homology"/>
<dbReference type="Gene3D" id="3.40.50.300">
    <property type="entry name" value="P-loop containing nucleotide triphosphate hydrolases"/>
    <property type="match status" value="1"/>
</dbReference>
<dbReference type="EC" id="2.8.2.-" evidence="3"/>
<dbReference type="PANTHER" id="PTHR11783">
    <property type="entry name" value="SULFOTRANSFERASE SULT"/>
    <property type="match status" value="1"/>
</dbReference>
<evidence type="ECO:0000313" key="6">
    <source>
        <dbReference type="Proteomes" id="UP001630127"/>
    </source>
</evidence>
<protein>
    <recommendedName>
        <fullName evidence="3">Sulfotransferase</fullName>
        <ecNumber evidence="3">2.8.2.-</ecNumber>
    </recommendedName>
</protein>
<reference evidence="5 6" key="1">
    <citation type="submission" date="2024-11" db="EMBL/GenBank/DDBJ databases">
        <title>A near-complete genome assembly of Cinchona calisaya.</title>
        <authorList>
            <person name="Lian D.C."/>
            <person name="Zhao X.W."/>
            <person name="Wei L."/>
        </authorList>
    </citation>
    <scope>NUCLEOTIDE SEQUENCE [LARGE SCALE GENOMIC DNA]</scope>
    <source>
        <tissue evidence="5">Nenye</tissue>
    </source>
</reference>